<dbReference type="Gene3D" id="2.60.40.60">
    <property type="entry name" value="Cadherins"/>
    <property type="match status" value="7"/>
</dbReference>
<feature type="compositionally biased region" description="Polar residues" evidence="12">
    <location>
        <begin position="1359"/>
        <end position="1369"/>
    </location>
</feature>
<dbReference type="GO" id="GO:0016342">
    <property type="term" value="C:catenin complex"/>
    <property type="evidence" value="ECO:0007669"/>
    <property type="project" value="TreeGrafter"/>
</dbReference>
<dbReference type="Proteomes" id="UP001283361">
    <property type="component" value="Unassembled WGS sequence"/>
</dbReference>
<dbReference type="FunFam" id="2.60.40.60:FF:000020">
    <property type="entry name" value="Dachsous cadherin-related 1b"/>
    <property type="match status" value="1"/>
</dbReference>
<dbReference type="InterPro" id="IPR015919">
    <property type="entry name" value="Cadherin-like_sf"/>
</dbReference>
<evidence type="ECO:0000256" key="6">
    <source>
        <dbReference type="ARBA" id="ARBA00022837"/>
    </source>
</evidence>
<evidence type="ECO:0000256" key="3">
    <source>
        <dbReference type="ARBA" id="ARBA00022692"/>
    </source>
</evidence>
<reference evidence="15" key="1">
    <citation type="journal article" date="2023" name="G3 (Bethesda)">
        <title>A reference genome for the long-term kleptoplast-retaining sea slug Elysia crispata morphotype clarki.</title>
        <authorList>
            <person name="Eastman K.E."/>
            <person name="Pendleton A.L."/>
            <person name="Shaikh M.A."/>
            <person name="Suttiyut T."/>
            <person name="Ogas R."/>
            <person name="Tomko P."/>
            <person name="Gavelis G."/>
            <person name="Widhalm J.R."/>
            <person name="Wisecaver J.H."/>
        </authorList>
    </citation>
    <scope>NUCLEOTIDE SEQUENCE</scope>
    <source>
        <strain evidence="15">ECLA1</strain>
    </source>
</reference>
<feature type="compositionally biased region" description="Basic residues" evidence="12">
    <location>
        <begin position="1429"/>
        <end position="1440"/>
    </location>
</feature>
<dbReference type="GO" id="GO:0045296">
    <property type="term" value="F:cadherin binding"/>
    <property type="evidence" value="ECO:0007669"/>
    <property type="project" value="TreeGrafter"/>
</dbReference>
<evidence type="ECO:0000256" key="4">
    <source>
        <dbReference type="ARBA" id="ARBA00022729"/>
    </source>
</evidence>
<feature type="transmembrane region" description="Helical" evidence="13">
    <location>
        <begin position="932"/>
        <end position="955"/>
    </location>
</feature>
<comment type="subcellular location">
    <subcellularLocation>
        <location evidence="1">Cell membrane</location>
        <topology evidence="1">Single-pass type I membrane protein</topology>
    </subcellularLocation>
</comment>
<dbReference type="FunFam" id="2.60.40.60:FF:000134">
    <property type="entry name" value="protocadherin Fat 4"/>
    <property type="match status" value="1"/>
</dbReference>
<evidence type="ECO:0000259" key="14">
    <source>
        <dbReference type="PROSITE" id="PS50268"/>
    </source>
</evidence>
<keyword evidence="7" id="KW-0130">Cell adhesion</keyword>
<dbReference type="GO" id="GO:0005509">
    <property type="term" value="F:calcium ion binding"/>
    <property type="evidence" value="ECO:0007669"/>
    <property type="project" value="UniProtKB-UniRule"/>
</dbReference>
<dbReference type="SUPFAM" id="SSF49313">
    <property type="entry name" value="Cadherin-like"/>
    <property type="match status" value="7"/>
</dbReference>
<feature type="region of interest" description="Disordered" evidence="12">
    <location>
        <begin position="1522"/>
        <end position="1567"/>
    </location>
</feature>
<feature type="region of interest" description="Disordered" evidence="12">
    <location>
        <begin position="1213"/>
        <end position="1238"/>
    </location>
</feature>
<dbReference type="GO" id="GO:0007043">
    <property type="term" value="P:cell-cell junction assembly"/>
    <property type="evidence" value="ECO:0007669"/>
    <property type="project" value="TreeGrafter"/>
</dbReference>
<dbReference type="InterPro" id="IPR039808">
    <property type="entry name" value="Cadherin"/>
</dbReference>
<keyword evidence="2" id="KW-1003">Cell membrane</keyword>
<name>A0AAE1D511_9GAST</name>
<dbReference type="GO" id="GO:0044331">
    <property type="term" value="P:cell-cell adhesion mediated by cadherin"/>
    <property type="evidence" value="ECO:0007669"/>
    <property type="project" value="TreeGrafter"/>
</dbReference>
<evidence type="ECO:0000256" key="12">
    <source>
        <dbReference type="SAM" id="MobiDB-lite"/>
    </source>
</evidence>
<feature type="compositionally biased region" description="Low complexity" evidence="12">
    <location>
        <begin position="1295"/>
        <end position="1312"/>
    </location>
</feature>
<dbReference type="InterPro" id="IPR020894">
    <property type="entry name" value="Cadherin_CS"/>
</dbReference>
<protein>
    <recommendedName>
        <fullName evidence="14">Cadherin domain-containing protein</fullName>
    </recommendedName>
</protein>
<feature type="compositionally biased region" description="Low complexity" evidence="12">
    <location>
        <begin position="1344"/>
        <end position="1353"/>
    </location>
</feature>
<evidence type="ECO:0000256" key="9">
    <source>
        <dbReference type="ARBA" id="ARBA00023136"/>
    </source>
</evidence>
<dbReference type="InterPro" id="IPR013164">
    <property type="entry name" value="Cadherin_N"/>
</dbReference>
<dbReference type="PROSITE" id="PS50268">
    <property type="entry name" value="CADHERIN_2"/>
    <property type="match status" value="7"/>
</dbReference>
<evidence type="ECO:0000256" key="11">
    <source>
        <dbReference type="PROSITE-ProRule" id="PRU00043"/>
    </source>
</evidence>
<evidence type="ECO:0000256" key="2">
    <source>
        <dbReference type="ARBA" id="ARBA00022475"/>
    </source>
</evidence>
<feature type="compositionally biased region" description="Basic residues" evidence="12">
    <location>
        <begin position="1524"/>
        <end position="1546"/>
    </location>
</feature>
<dbReference type="PANTHER" id="PTHR24027">
    <property type="entry name" value="CADHERIN-23"/>
    <property type="match status" value="1"/>
</dbReference>
<dbReference type="GO" id="GO:0005912">
    <property type="term" value="C:adherens junction"/>
    <property type="evidence" value="ECO:0007669"/>
    <property type="project" value="TreeGrafter"/>
</dbReference>
<dbReference type="PROSITE" id="PS00232">
    <property type="entry name" value="CADHERIN_1"/>
    <property type="match status" value="3"/>
</dbReference>
<dbReference type="CDD" id="cd11304">
    <property type="entry name" value="Cadherin_repeat"/>
    <property type="match status" value="7"/>
</dbReference>
<proteinExistence type="predicted"/>
<dbReference type="PANTHER" id="PTHR24027:SF422">
    <property type="entry name" value="CADHERIN DOMAIN-CONTAINING PROTEIN"/>
    <property type="match status" value="1"/>
</dbReference>
<keyword evidence="3 13" id="KW-0812">Transmembrane</keyword>
<dbReference type="PRINTS" id="PR00205">
    <property type="entry name" value="CADHERIN"/>
</dbReference>
<dbReference type="SMART" id="SM00112">
    <property type="entry name" value="CA"/>
    <property type="match status" value="7"/>
</dbReference>
<comment type="caution">
    <text evidence="15">The sequence shown here is derived from an EMBL/GenBank/DDBJ whole genome shotgun (WGS) entry which is preliminary data.</text>
</comment>
<feature type="region of interest" description="Disordered" evidence="12">
    <location>
        <begin position="1285"/>
        <end position="1475"/>
    </location>
</feature>
<evidence type="ECO:0000256" key="13">
    <source>
        <dbReference type="SAM" id="Phobius"/>
    </source>
</evidence>
<dbReference type="EMBL" id="JAWDGP010005359">
    <property type="protein sequence ID" value="KAK3757562.1"/>
    <property type="molecule type" value="Genomic_DNA"/>
</dbReference>
<feature type="domain" description="Cadherin" evidence="14">
    <location>
        <begin position="158"/>
        <end position="275"/>
    </location>
</feature>
<feature type="domain" description="Cadherin" evidence="14">
    <location>
        <begin position="394"/>
        <end position="489"/>
    </location>
</feature>
<dbReference type="GO" id="GO:0000902">
    <property type="term" value="P:cell morphogenesis"/>
    <property type="evidence" value="ECO:0007669"/>
    <property type="project" value="TreeGrafter"/>
</dbReference>
<keyword evidence="9 13" id="KW-0472">Membrane</keyword>
<accession>A0AAE1D511</accession>
<dbReference type="GO" id="GO:0016477">
    <property type="term" value="P:cell migration"/>
    <property type="evidence" value="ECO:0007669"/>
    <property type="project" value="TreeGrafter"/>
</dbReference>
<keyword evidence="6 11" id="KW-0106">Calcium</keyword>
<dbReference type="Pfam" id="PF00028">
    <property type="entry name" value="Cadherin"/>
    <property type="match status" value="6"/>
</dbReference>
<feature type="domain" description="Cadherin" evidence="14">
    <location>
        <begin position="496"/>
        <end position="594"/>
    </location>
</feature>
<evidence type="ECO:0000256" key="7">
    <source>
        <dbReference type="ARBA" id="ARBA00022889"/>
    </source>
</evidence>
<feature type="domain" description="Cadherin" evidence="14">
    <location>
        <begin position="595"/>
        <end position="699"/>
    </location>
</feature>
<gene>
    <name evidence="15" type="ORF">RRG08_032727</name>
</gene>
<evidence type="ECO:0000256" key="1">
    <source>
        <dbReference type="ARBA" id="ARBA00004251"/>
    </source>
</evidence>
<keyword evidence="16" id="KW-1185">Reference proteome</keyword>
<keyword evidence="10" id="KW-0325">Glycoprotein</keyword>
<evidence type="ECO:0000256" key="10">
    <source>
        <dbReference type="ARBA" id="ARBA00023180"/>
    </source>
</evidence>
<feature type="domain" description="Cadherin" evidence="14">
    <location>
        <begin position="45"/>
        <end position="157"/>
    </location>
</feature>
<organism evidence="15 16">
    <name type="scientific">Elysia crispata</name>
    <name type="common">lettuce slug</name>
    <dbReference type="NCBI Taxonomy" id="231223"/>
    <lineage>
        <taxon>Eukaryota</taxon>
        <taxon>Metazoa</taxon>
        <taxon>Spiralia</taxon>
        <taxon>Lophotrochozoa</taxon>
        <taxon>Mollusca</taxon>
        <taxon>Gastropoda</taxon>
        <taxon>Heterobranchia</taxon>
        <taxon>Euthyneura</taxon>
        <taxon>Panpulmonata</taxon>
        <taxon>Sacoglossa</taxon>
        <taxon>Placobranchoidea</taxon>
        <taxon>Plakobranchidae</taxon>
        <taxon>Elysia</taxon>
    </lineage>
</organism>
<dbReference type="FunFam" id="2.60.40.60:FF:000007">
    <property type="entry name" value="Protocadherin alpha 2"/>
    <property type="match status" value="1"/>
</dbReference>
<dbReference type="GO" id="GO:0034332">
    <property type="term" value="P:adherens junction organization"/>
    <property type="evidence" value="ECO:0007669"/>
    <property type="project" value="TreeGrafter"/>
</dbReference>
<evidence type="ECO:0000313" key="16">
    <source>
        <dbReference type="Proteomes" id="UP001283361"/>
    </source>
</evidence>
<dbReference type="Pfam" id="PF08266">
    <property type="entry name" value="Cadherin_2"/>
    <property type="match status" value="1"/>
</dbReference>
<keyword evidence="8 13" id="KW-1133">Transmembrane helix</keyword>
<evidence type="ECO:0000256" key="5">
    <source>
        <dbReference type="ARBA" id="ARBA00022737"/>
    </source>
</evidence>
<sequence length="1580" mass="171807">MLGLYIFTLSSLSFENRQWRTKLRMSANTVVWFLFLSLLLPKTARSQDRTYNFEEQEPDGSFVGNIARDLNLEAIIPAETFQSLQYSILVHKDGDYFRIDPENSDLFTRGVLDREEICPYMKQCVLELRVGARSETDLQKYSITVNLLDINDNSPRFNQTTFTQHIPESVTVGKKYTLPGALDDDRGPGNSIQSYSIRPSDGLPGDGTFDVEFSQKLDGTSDVFLVVKRSLDRETRDRYDLVLSAVDGGSDPRPREGSMTVTVLVDDDNDHTPTFDQARYKVEVGENTASGAVIKTLTATDGDIGPNAALQYRLSVHQDASVAQQFAVGRLSGELTARVALTSGSYTIIVEAVDGGNPERVNQTVVEVTVIDTENNPPVITVDPLNEGSPWAVISEEAKVNDLVAHVTVFDPDSGPNGAVLCYSQSAFFDLHAQEDNDYLVVVARKLDREDTPEFRVTLFCEDSGAPKLNDTQVFDVLVEDENDNGPILKDGGDVTVQLPENNTINDVVTLIEATDADTGENAALRFSLLDDSGGFFQIPKGSNVLLCSRVLDRETKDSHVVKVLVQDGGDPPNSATGTVTISVQDVNDVAPKFFQARYSFSILEDLPSGTQVGSVSAFDLDLGDNGLIDFSIPSWSVGRRKFQMHANGSLVTTSPLDRENVAVHSFMAEVTDRGRPPLSSQVRIEVKVIDKNDNSPVFQFPSTANSTVILFLPVSAAKSVVMLQATDADEGRNGEVRYILARQNSSLFNLDPVLGELVTARELTTKDVGVYNLTVTASDAGKSSLSTTKKFSVLVKVDPGMEAVKDSDNNAIAIGLVCGTALLAAAVVAVVCYMKRRDKGGKDKGKSLRYLDPAMEDNSGSPRVLDVSQLPNYYDENKEPNNNISLSNGTEPYAKYSVPKLSVGYPAQWYCLSRAVVLSVSSSGTVCPEQWYSLSPAVVLFVSSIGTVCLQQWYCLSRAVVLSVSSSGTLCLQQWYCLSPAVVLSASSSGTICLEQWYCLSPAVVLSVSSSGTVCLQQWYCLSPAVVLSVSSSGTVCLQQWYCLSPAVVPSVSSIGTVCLQQWYCLSPAVVLSVSSSGTICLEHWYCLSRAVVLSVSSSGTVCLQQWYCLPPAVVPSVSSSGIVCLQQRYCLSPAVVLSVSSSGTVSLQQWYCLSPAVILSVSSIGTVCLEHWYCLSPAVALSVSNSGTVCLEQWYCLSPAVSPNQPAKYDLDSVQSQPGVRSSLGAGVKGDEVDSRDKELNRVTSLRLQQAFEHISSIKSRLITPCDTSKPYEWREIHIPGHPGDFGSLSSRGTANTNTNTHSNSNGNYNPYTLDSGIGTDDDAVFTINTNTTPTSRHRKSSSNSSKANSHQRLQHYHSTNSYNQYNIHRRNNNNNNNRNFRSASSTSDRAYRSRVSGPGSGGGGSDAQHGHCGFNTMPTSSASSPARHKPHHYRPHHNSSINSTPKRRLFSSQPASDVSGDSSQPSCASLPNLYLKPGSETFVFRPLSARSSDSFPSETLDDQCTTTSGSYSVTLDDQQHLQHHHHHHHHHHKNNSHHHRQSPSHRGGTPQGGGGGRARKNSSLQLGDLSFIQDVYV</sequence>
<feature type="domain" description="Cadherin" evidence="14">
    <location>
        <begin position="276"/>
        <end position="380"/>
    </location>
</feature>
<feature type="transmembrane region" description="Helical" evidence="13">
    <location>
        <begin position="812"/>
        <end position="835"/>
    </location>
</feature>
<feature type="domain" description="Cadherin" evidence="14">
    <location>
        <begin position="721"/>
        <end position="796"/>
    </location>
</feature>
<keyword evidence="4" id="KW-0732">Signal</keyword>
<feature type="region of interest" description="Disordered" evidence="12">
    <location>
        <begin position="840"/>
        <end position="867"/>
    </location>
</feature>
<dbReference type="GO" id="GO:0007156">
    <property type="term" value="P:homophilic cell adhesion via plasma membrane adhesion molecules"/>
    <property type="evidence" value="ECO:0007669"/>
    <property type="project" value="InterPro"/>
</dbReference>
<dbReference type="GO" id="GO:0016339">
    <property type="term" value="P:calcium-dependent cell-cell adhesion via plasma membrane cell adhesion molecules"/>
    <property type="evidence" value="ECO:0007669"/>
    <property type="project" value="TreeGrafter"/>
</dbReference>
<keyword evidence="5" id="KW-0677">Repeat</keyword>
<feature type="region of interest" description="Disordered" evidence="12">
    <location>
        <begin position="179"/>
        <end position="203"/>
    </location>
</feature>
<evidence type="ECO:0000313" key="15">
    <source>
        <dbReference type="EMBL" id="KAK3757562.1"/>
    </source>
</evidence>
<evidence type="ECO:0000256" key="8">
    <source>
        <dbReference type="ARBA" id="ARBA00022989"/>
    </source>
</evidence>
<dbReference type="GO" id="GO:0008013">
    <property type="term" value="F:beta-catenin binding"/>
    <property type="evidence" value="ECO:0007669"/>
    <property type="project" value="TreeGrafter"/>
</dbReference>
<dbReference type="InterPro" id="IPR002126">
    <property type="entry name" value="Cadherin-like_dom"/>
</dbReference>
<feature type="compositionally biased region" description="Polar residues" evidence="12">
    <location>
        <begin position="1441"/>
        <end position="1472"/>
    </location>
</feature>